<dbReference type="Pfam" id="PF00332">
    <property type="entry name" value="Glyco_hydro_17"/>
    <property type="match status" value="1"/>
</dbReference>
<gene>
    <name evidence="9" type="ORF">SHERM_22216</name>
</gene>
<sequence length="412" mass="44025">MAASNSSLLLPLLFLLSAALYFPAASGRGFCINYGRIADNLPPPEQVAGLVKSIHAARIRLYDADPRVLRAFAGTGVEITVGLGNEHLASMRDPSAALAWVRSNVSCYLPATKITSINVGNEVLTANGTSAPAASPDDLLAAVENVHAALVTLGLDRRVSVTTAHNLGILDASYPPSAGVFRADLEPVLRRLLDFHCTSGSPFMINAYPYFAYRDNPGHVSLKFALFEGDGIVDTKTGLKYENMFEAQIDAAHAAMEKLGYRNVCLQVSETGWPSRGDGGEAGATPENARAYNKNLLRRINQNGGTPMRPDMDLNVYFFALFNENQKPGPASEQNFGLFNPDMTPVYDLGFNSKGSGGKTPSGSPVVVMSPPDGGYMVDGAEGHRLTREGALLSASCLVVSTILLRYNSGFF</sequence>
<dbReference type="InterPro" id="IPR017853">
    <property type="entry name" value="GH"/>
</dbReference>
<dbReference type="AlphaFoldDB" id="A0A9N7N8Q9"/>
<evidence type="ECO:0000256" key="3">
    <source>
        <dbReference type="ARBA" id="ARBA00012780"/>
    </source>
</evidence>
<reference evidence="9" key="1">
    <citation type="submission" date="2019-12" db="EMBL/GenBank/DDBJ databases">
        <authorList>
            <person name="Scholes J."/>
        </authorList>
    </citation>
    <scope>NUCLEOTIDE SEQUENCE</scope>
</reference>
<feature type="signal peptide" evidence="8">
    <location>
        <begin position="1"/>
        <end position="27"/>
    </location>
</feature>
<dbReference type="Proteomes" id="UP001153555">
    <property type="component" value="Unassembled WGS sequence"/>
</dbReference>
<evidence type="ECO:0000313" key="10">
    <source>
        <dbReference type="Proteomes" id="UP001153555"/>
    </source>
</evidence>
<comment type="catalytic activity">
    <reaction evidence="1">
        <text>Hydrolysis of (1-&gt;3)-beta-D-glucosidic linkages in (1-&gt;3)-beta-D-glucans.</text>
        <dbReference type="EC" id="3.2.1.39"/>
    </reaction>
</comment>
<keyword evidence="4 8" id="KW-0732">Signal</keyword>
<evidence type="ECO:0000256" key="6">
    <source>
        <dbReference type="ARBA" id="ARBA00023295"/>
    </source>
</evidence>
<dbReference type="EC" id="3.2.1.39" evidence="3"/>
<keyword evidence="10" id="KW-1185">Reference proteome</keyword>
<comment type="similarity">
    <text evidence="2 7">Belongs to the glycosyl hydrolase 17 family.</text>
</comment>
<feature type="chain" id="PRO_5040331622" description="glucan endo-1,3-beta-D-glucosidase" evidence="8">
    <location>
        <begin position="28"/>
        <end position="412"/>
    </location>
</feature>
<dbReference type="GO" id="GO:0005975">
    <property type="term" value="P:carbohydrate metabolic process"/>
    <property type="evidence" value="ECO:0007669"/>
    <property type="project" value="InterPro"/>
</dbReference>
<organism evidence="9 10">
    <name type="scientific">Striga hermonthica</name>
    <name type="common">Purple witchweed</name>
    <name type="synonym">Buchnera hermonthica</name>
    <dbReference type="NCBI Taxonomy" id="68872"/>
    <lineage>
        <taxon>Eukaryota</taxon>
        <taxon>Viridiplantae</taxon>
        <taxon>Streptophyta</taxon>
        <taxon>Embryophyta</taxon>
        <taxon>Tracheophyta</taxon>
        <taxon>Spermatophyta</taxon>
        <taxon>Magnoliopsida</taxon>
        <taxon>eudicotyledons</taxon>
        <taxon>Gunneridae</taxon>
        <taxon>Pentapetalae</taxon>
        <taxon>asterids</taxon>
        <taxon>lamiids</taxon>
        <taxon>Lamiales</taxon>
        <taxon>Orobanchaceae</taxon>
        <taxon>Buchnereae</taxon>
        <taxon>Striga</taxon>
    </lineage>
</organism>
<dbReference type="EMBL" id="CACSLK010026072">
    <property type="protein sequence ID" value="CAA0825440.1"/>
    <property type="molecule type" value="Genomic_DNA"/>
</dbReference>
<evidence type="ECO:0000256" key="2">
    <source>
        <dbReference type="ARBA" id="ARBA00008773"/>
    </source>
</evidence>
<dbReference type="Gene3D" id="3.20.20.80">
    <property type="entry name" value="Glycosidases"/>
    <property type="match status" value="1"/>
</dbReference>
<dbReference type="FunFam" id="3.20.20.80:FF:000005">
    <property type="entry name" value="Glucan endo-1,3-beta-glucosidase 14"/>
    <property type="match status" value="1"/>
</dbReference>
<evidence type="ECO:0000256" key="8">
    <source>
        <dbReference type="SAM" id="SignalP"/>
    </source>
</evidence>
<comment type="caution">
    <text evidence="9">The sequence shown here is derived from an EMBL/GenBank/DDBJ whole genome shotgun (WGS) entry which is preliminary data.</text>
</comment>
<dbReference type="InterPro" id="IPR044965">
    <property type="entry name" value="Glyco_hydro_17_plant"/>
</dbReference>
<dbReference type="InterPro" id="IPR000490">
    <property type="entry name" value="Glyco_hydro_17"/>
</dbReference>
<dbReference type="PANTHER" id="PTHR32227">
    <property type="entry name" value="GLUCAN ENDO-1,3-BETA-GLUCOSIDASE BG1-RELATED-RELATED"/>
    <property type="match status" value="1"/>
</dbReference>
<dbReference type="SUPFAM" id="SSF51445">
    <property type="entry name" value="(Trans)glycosidases"/>
    <property type="match status" value="1"/>
</dbReference>
<dbReference type="OrthoDB" id="893374at2759"/>
<evidence type="ECO:0000256" key="5">
    <source>
        <dbReference type="ARBA" id="ARBA00022801"/>
    </source>
</evidence>
<protein>
    <recommendedName>
        <fullName evidence="3">glucan endo-1,3-beta-D-glucosidase</fullName>
        <ecNumber evidence="3">3.2.1.39</ecNumber>
    </recommendedName>
</protein>
<keyword evidence="6" id="KW-0326">Glycosidase</keyword>
<keyword evidence="5" id="KW-0378">Hydrolase</keyword>
<name>A0A9N7N8Q9_STRHE</name>
<evidence type="ECO:0000256" key="7">
    <source>
        <dbReference type="RuleBase" id="RU004335"/>
    </source>
</evidence>
<proteinExistence type="inferred from homology"/>
<accession>A0A9N7N8Q9</accession>
<evidence type="ECO:0000256" key="4">
    <source>
        <dbReference type="ARBA" id="ARBA00022729"/>
    </source>
</evidence>
<dbReference type="GO" id="GO:0042973">
    <property type="term" value="F:glucan endo-1,3-beta-D-glucosidase activity"/>
    <property type="evidence" value="ECO:0007669"/>
    <property type="project" value="UniProtKB-EC"/>
</dbReference>
<evidence type="ECO:0000313" key="9">
    <source>
        <dbReference type="EMBL" id="CAA0825440.1"/>
    </source>
</evidence>
<evidence type="ECO:0000256" key="1">
    <source>
        <dbReference type="ARBA" id="ARBA00000382"/>
    </source>
</evidence>